<evidence type="ECO:0000313" key="1">
    <source>
        <dbReference type="EMBL" id="KIK34248.1"/>
    </source>
</evidence>
<organism evidence="1 2">
    <name type="scientific">Suillus luteus UH-Slu-Lm8-n1</name>
    <dbReference type="NCBI Taxonomy" id="930992"/>
    <lineage>
        <taxon>Eukaryota</taxon>
        <taxon>Fungi</taxon>
        <taxon>Dikarya</taxon>
        <taxon>Basidiomycota</taxon>
        <taxon>Agaricomycotina</taxon>
        <taxon>Agaricomycetes</taxon>
        <taxon>Agaricomycetidae</taxon>
        <taxon>Boletales</taxon>
        <taxon>Suillineae</taxon>
        <taxon>Suillaceae</taxon>
        <taxon>Suillus</taxon>
    </lineage>
</organism>
<dbReference type="EMBL" id="KN835785">
    <property type="protein sequence ID" value="KIK34248.1"/>
    <property type="molecule type" value="Genomic_DNA"/>
</dbReference>
<dbReference type="OrthoDB" id="2238745at2759"/>
<dbReference type="InterPro" id="IPR014752">
    <property type="entry name" value="Arrestin-like_C"/>
</dbReference>
<gene>
    <name evidence="1" type="ORF">CY34DRAFT_67885</name>
</gene>
<proteinExistence type="predicted"/>
<feature type="non-terminal residue" evidence="1">
    <location>
        <position position="73"/>
    </location>
</feature>
<feature type="non-terminal residue" evidence="1">
    <location>
        <position position="1"/>
    </location>
</feature>
<evidence type="ECO:0000313" key="2">
    <source>
        <dbReference type="Proteomes" id="UP000054485"/>
    </source>
</evidence>
<name>A0A0D0AQF5_9AGAM</name>
<reference evidence="1 2" key="1">
    <citation type="submission" date="2014-04" db="EMBL/GenBank/DDBJ databases">
        <authorList>
            <consortium name="DOE Joint Genome Institute"/>
            <person name="Kuo A."/>
            <person name="Ruytinx J."/>
            <person name="Rineau F."/>
            <person name="Colpaert J."/>
            <person name="Kohler A."/>
            <person name="Nagy L.G."/>
            <person name="Floudas D."/>
            <person name="Copeland A."/>
            <person name="Barry K.W."/>
            <person name="Cichocki N."/>
            <person name="Veneault-Fourrey C."/>
            <person name="LaButti K."/>
            <person name="Lindquist E.A."/>
            <person name="Lipzen A."/>
            <person name="Lundell T."/>
            <person name="Morin E."/>
            <person name="Murat C."/>
            <person name="Sun H."/>
            <person name="Tunlid A."/>
            <person name="Henrissat B."/>
            <person name="Grigoriev I.V."/>
            <person name="Hibbett D.S."/>
            <person name="Martin F."/>
            <person name="Nordberg H.P."/>
            <person name="Cantor M.N."/>
            <person name="Hua S.X."/>
        </authorList>
    </citation>
    <scope>NUCLEOTIDE SEQUENCE [LARGE SCALE GENOMIC DNA]</scope>
    <source>
        <strain evidence="1 2">UH-Slu-Lm8-n1</strain>
    </source>
</reference>
<reference evidence="2" key="2">
    <citation type="submission" date="2015-01" db="EMBL/GenBank/DDBJ databases">
        <title>Evolutionary Origins and Diversification of the Mycorrhizal Mutualists.</title>
        <authorList>
            <consortium name="DOE Joint Genome Institute"/>
            <consortium name="Mycorrhizal Genomics Consortium"/>
            <person name="Kohler A."/>
            <person name="Kuo A."/>
            <person name="Nagy L.G."/>
            <person name="Floudas D."/>
            <person name="Copeland A."/>
            <person name="Barry K.W."/>
            <person name="Cichocki N."/>
            <person name="Veneault-Fourrey C."/>
            <person name="LaButti K."/>
            <person name="Lindquist E.A."/>
            <person name="Lipzen A."/>
            <person name="Lundell T."/>
            <person name="Morin E."/>
            <person name="Murat C."/>
            <person name="Riley R."/>
            <person name="Ohm R."/>
            <person name="Sun H."/>
            <person name="Tunlid A."/>
            <person name="Henrissat B."/>
            <person name="Grigoriev I.V."/>
            <person name="Hibbett D.S."/>
            <person name="Martin F."/>
        </authorList>
    </citation>
    <scope>NUCLEOTIDE SEQUENCE [LARGE SCALE GENOMIC DNA]</scope>
    <source>
        <strain evidence="2">UH-Slu-Lm8-n1</strain>
    </source>
</reference>
<dbReference type="InParanoid" id="A0A0D0AQF5"/>
<accession>A0A0D0AQF5</accession>
<keyword evidence="2" id="KW-1185">Reference proteome</keyword>
<dbReference type="Proteomes" id="UP000054485">
    <property type="component" value="Unassembled WGS sequence"/>
</dbReference>
<dbReference type="STRING" id="930992.A0A0D0AQF5"/>
<sequence length="73" mass="7865">NQESTAPAMVRGLLTLNIVKPTRISSIEIELQGKATTSSFEVGVGARRIEVTEQHKAFSASTVFFQAELSPST</sequence>
<dbReference type="Gene3D" id="2.60.40.640">
    <property type="match status" value="1"/>
</dbReference>
<dbReference type="AlphaFoldDB" id="A0A0D0AQF5"/>
<dbReference type="HOGENOM" id="CLU_2711821_0_0_1"/>
<protein>
    <submittedName>
        <fullName evidence="1">Uncharacterized protein</fullName>
    </submittedName>
</protein>